<evidence type="ECO:0000256" key="8">
    <source>
        <dbReference type="RuleBase" id="RU004453"/>
    </source>
</evidence>
<evidence type="ECO:0000313" key="12">
    <source>
        <dbReference type="EMBL" id="KAB5593717.1"/>
    </source>
</evidence>
<evidence type="ECO:0000256" key="9">
    <source>
        <dbReference type="SAM" id="MobiDB-lite"/>
    </source>
</evidence>
<evidence type="ECO:0000313" key="13">
    <source>
        <dbReference type="Proteomes" id="UP000383932"/>
    </source>
</evidence>
<evidence type="ECO:0000256" key="7">
    <source>
        <dbReference type="RuleBase" id="RU000489"/>
    </source>
</evidence>
<dbReference type="InterPro" id="IPR001223">
    <property type="entry name" value="Glyco_hydro18_cat"/>
</dbReference>
<dbReference type="InterPro" id="IPR029070">
    <property type="entry name" value="Chitinase_insertion_sf"/>
</dbReference>
<protein>
    <submittedName>
        <fullName evidence="12">Chitinase A1</fullName>
    </submittedName>
</protein>
<keyword evidence="13" id="KW-1185">Reference proteome</keyword>
<sequence length="520" mass="53997">MLSSTLLSLGLAGSALARPSHPDHAPLARALQERQDYTPPASKAPVAATWYASWHAKDRPLASVSWSKYTSVTYSFALTTPNISYVNISDPDVFKDFVQTAHANNCSASISVGGWTGSRYFSSAVATAENRTEFVKTMVDLVKTNNLDGLDFDWEYPGKAGIGCNTLSANDTDNFLLFLNELRTALPQTKLSAAASIVPFVSSDLNTPSTDVSGFAKVLDYLSIMNYDIWGLWSPTVGPNAPLNDTCASASQQVGSGVSAVQAWMKAGFPADQLVLGVPSYGHGFAVAESDALSSDGTLNLYAPFNKTYRAPGDAWDDSPAAGAVDVCGNPQLQGGNWNFWGLIDGGFLNNNGTANTAGGIAYKFDECSQTPYVYNKTSQVMVSYDNAESFAAKGQFIKSTGLRGFAMWEAGGDVNDILIDSIRSAAGFPAVSGGTPGSPSGSTTAPGATSASPSATQPSSGSGSYSNPEPTASDDGGDETTSAAATPTETPQGVSATPTTSAAAPTGTGDCDDDDEGDD</sequence>
<evidence type="ECO:0000256" key="10">
    <source>
        <dbReference type="SAM" id="SignalP"/>
    </source>
</evidence>
<keyword evidence="4" id="KW-0119">Carbohydrate metabolism</keyword>
<name>A0A5N5QR60_9AGAM</name>
<dbReference type="GO" id="GO:0006032">
    <property type="term" value="P:chitin catabolic process"/>
    <property type="evidence" value="ECO:0007669"/>
    <property type="project" value="UniProtKB-KW"/>
</dbReference>
<comment type="similarity">
    <text evidence="8">Belongs to the glycosyl hydrolase 18 family.</text>
</comment>
<proteinExistence type="inferred from homology"/>
<keyword evidence="3" id="KW-0146">Chitin degradation</keyword>
<dbReference type="SUPFAM" id="SSF51445">
    <property type="entry name" value="(Trans)glycosidases"/>
    <property type="match status" value="1"/>
</dbReference>
<feature type="compositionally biased region" description="Acidic residues" evidence="9">
    <location>
        <begin position="511"/>
        <end position="520"/>
    </location>
</feature>
<dbReference type="PANTHER" id="PTHR11177">
    <property type="entry name" value="CHITINASE"/>
    <property type="match status" value="1"/>
</dbReference>
<dbReference type="PANTHER" id="PTHR11177:SF317">
    <property type="entry name" value="CHITINASE 12-RELATED"/>
    <property type="match status" value="1"/>
</dbReference>
<dbReference type="GO" id="GO:0008843">
    <property type="term" value="F:endochitinase activity"/>
    <property type="evidence" value="ECO:0007669"/>
    <property type="project" value="UniProtKB-EC"/>
</dbReference>
<evidence type="ECO:0000256" key="1">
    <source>
        <dbReference type="ARBA" id="ARBA00000822"/>
    </source>
</evidence>
<dbReference type="InterPro" id="IPR011583">
    <property type="entry name" value="Chitinase_II/V-like_cat"/>
</dbReference>
<dbReference type="OrthoDB" id="73875at2759"/>
<gene>
    <name evidence="12" type="ORF">CTheo_2797</name>
</gene>
<dbReference type="GO" id="GO:0005576">
    <property type="term" value="C:extracellular region"/>
    <property type="evidence" value="ECO:0007669"/>
    <property type="project" value="TreeGrafter"/>
</dbReference>
<evidence type="ECO:0000256" key="6">
    <source>
        <dbReference type="ARBA" id="ARBA00023326"/>
    </source>
</evidence>
<dbReference type="GO" id="GO:0000272">
    <property type="term" value="P:polysaccharide catabolic process"/>
    <property type="evidence" value="ECO:0007669"/>
    <property type="project" value="UniProtKB-KW"/>
</dbReference>
<dbReference type="InterPro" id="IPR001579">
    <property type="entry name" value="Glyco_hydro_18_chit_AS"/>
</dbReference>
<comment type="catalytic activity">
    <reaction evidence="1">
        <text>Random endo-hydrolysis of N-acetyl-beta-D-glucosaminide (1-&gt;4)-beta-linkages in chitin and chitodextrins.</text>
        <dbReference type="EC" id="3.2.1.14"/>
    </reaction>
</comment>
<feature type="region of interest" description="Disordered" evidence="9">
    <location>
        <begin position="431"/>
        <end position="520"/>
    </location>
</feature>
<dbReference type="InterPro" id="IPR050314">
    <property type="entry name" value="Glycosyl_Hydrlase_18"/>
</dbReference>
<dbReference type="SUPFAM" id="SSF54556">
    <property type="entry name" value="Chitinase insertion domain"/>
    <property type="match status" value="1"/>
</dbReference>
<dbReference type="SMART" id="SM00636">
    <property type="entry name" value="Glyco_18"/>
    <property type="match status" value="1"/>
</dbReference>
<keyword evidence="2 7" id="KW-0378">Hydrolase</keyword>
<comment type="caution">
    <text evidence="12">The sequence shown here is derived from an EMBL/GenBank/DDBJ whole genome shotgun (WGS) entry which is preliminary data.</text>
</comment>
<dbReference type="AlphaFoldDB" id="A0A5N5QR60"/>
<feature type="chain" id="PRO_5024467921" evidence="10">
    <location>
        <begin position="18"/>
        <end position="520"/>
    </location>
</feature>
<keyword evidence="5 7" id="KW-0326">Glycosidase</keyword>
<evidence type="ECO:0000259" key="11">
    <source>
        <dbReference type="PROSITE" id="PS51910"/>
    </source>
</evidence>
<feature type="domain" description="GH18" evidence="11">
    <location>
        <begin position="45"/>
        <end position="430"/>
    </location>
</feature>
<dbReference type="Gene3D" id="3.20.20.80">
    <property type="entry name" value="Glycosidases"/>
    <property type="match status" value="1"/>
</dbReference>
<dbReference type="Pfam" id="PF00704">
    <property type="entry name" value="Glyco_hydro_18"/>
    <property type="match status" value="1"/>
</dbReference>
<keyword evidence="6" id="KW-0624">Polysaccharide degradation</keyword>
<organism evidence="12 13">
    <name type="scientific">Ceratobasidium theobromae</name>
    <dbReference type="NCBI Taxonomy" id="1582974"/>
    <lineage>
        <taxon>Eukaryota</taxon>
        <taxon>Fungi</taxon>
        <taxon>Dikarya</taxon>
        <taxon>Basidiomycota</taxon>
        <taxon>Agaricomycotina</taxon>
        <taxon>Agaricomycetes</taxon>
        <taxon>Cantharellales</taxon>
        <taxon>Ceratobasidiaceae</taxon>
        <taxon>Ceratobasidium</taxon>
    </lineage>
</organism>
<evidence type="ECO:0000256" key="2">
    <source>
        <dbReference type="ARBA" id="ARBA00022801"/>
    </source>
</evidence>
<accession>A0A5N5QR60</accession>
<evidence type="ECO:0000256" key="4">
    <source>
        <dbReference type="ARBA" id="ARBA00023277"/>
    </source>
</evidence>
<dbReference type="Gene3D" id="3.10.50.10">
    <property type="match status" value="1"/>
</dbReference>
<feature type="compositionally biased region" description="Low complexity" evidence="9">
    <location>
        <begin position="480"/>
        <end position="510"/>
    </location>
</feature>
<dbReference type="PROSITE" id="PS01095">
    <property type="entry name" value="GH18_1"/>
    <property type="match status" value="1"/>
</dbReference>
<evidence type="ECO:0000256" key="5">
    <source>
        <dbReference type="ARBA" id="ARBA00023295"/>
    </source>
</evidence>
<evidence type="ECO:0000256" key="3">
    <source>
        <dbReference type="ARBA" id="ARBA00023024"/>
    </source>
</evidence>
<dbReference type="GO" id="GO:0008061">
    <property type="term" value="F:chitin binding"/>
    <property type="evidence" value="ECO:0007669"/>
    <property type="project" value="InterPro"/>
</dbReference>
<feature type="compositionally biased region" description="Low complexity" evidence="9">
    <location>
        <begin position="438"/>
        <end position="465"/>
    </location>
</feature>
<feature type="signal peptide" evidence="10">
    <location>
        <begin position="1"/>
        <end position="17"/>
    </location>
</feature>
<reference evidence="12 13" key="1">
    <citation type="journal article" date="2019" name="Fungal Biol. Biotechnol.">
        <title>Draft genome sequence of fastidious pathogen Ceratobasidium theobromae, which causes vascular-streak dieback in Theobroma cacao.</title>
        <authorList>
            <person name="Ali S.S."/>
            <person name="Asman A."/>
            <person name="Shao J."/>
            <person name="Firmansyah A.P."/>
            <person name="Susilo A.W."/>
            <person name="Rosmana A."/>
            <person name="McMahon P."/>
            <person name="Junaid M."/>
            <person name="Guest D."/>
            <person name="Kheng T.Y."/>
            <person name="Meinhardt L.W."/>
            <person name="Bailey B.A."/>
        </authorList>
    </citation>
    <scope>NUCLEOTIDE SEQUENCE [LARGE SCALE GENOMIC DNA]</scope>
    <source>
        <strain evidence="12 13">CT2</strain>
    </source>
</reference>
<dbReference type="Proteomes" id="UP000383932">
    <property type="component" value="Unassembled WGS sequence"/>
</dbReference>
<dbReference type="InterPro" id="IPR017853">
    <property type="entry name" value="GH"/>
</dbReference>
<dbReference type="EMBL" id="SSOP01000031">
    <property type="protein sequence ID" value="KAB5593717.1"/>
    <property type="molecule type" value="Genomic_DNA"/>
</dbReference>
<dbReference type="PROSITE" id="PS51910">
    <property type="entry name" value="GH18_2"/>
    <property type="match status" value="1"/>
</dbReference>
<keyword evidence="10" id="KW-0732">Signal</keyword>